<keyword evidence="3" id="KW-1185">Reference proteome</keyword>
<feature type="compositionally biased region" description="Gly residues" evidence="1">
    <location>
        <begin position="1"/>
        <end position="10"/>
    </location>
</feature>
<name>A0A975GP10_9BACT</name>
<dbReference type="AlphaFoldDB" id="A0A975GP10"/>
<accession>A0A975GP10</accession>
<evidence type="ECO:0000256" key="1">
    <source>
        <dbReference type="SAM" id="MobiDB-lite"/>
    </source>
</evidence>
<sequence length="75" mass="8554">MKKFSGPGGEDGADGEETRFFRQRGTLCPGKKPGFLRSSAHSPKIFRSAECRKLHCHITGVLHMPFHDFYRENIF</sequence>
<dbReference type="KEGG" id="dmm:dnm_045720"/>
<proteinExistence type="predicted"/>
<dbReference type="Proteomes" id="UP000663722">
    <property type="component" value="Chromosome"/>
</dbReference>
<evidence type="ECO:0000313" key="3">
    <source>
        <dbReference type="Proteomes" id="UP000663722"/>
    </source>
</evidence>
<feature type="region of interest" description="Disordered" evidence="1">
    <location>
        <begin position="1"/>
        <end position="22"/>
    </location>
</feature>
<reference evidence="2" key="1">
    <citation type="journal article" date="2021" name="Microb. Physiol.">
        <title>Proteogenomic Insights into the Physiology of Marine, Sulfate-Reducing, Filamentous Desulfonema limicola and Desulfonema magnum.</title>
        <authorList>
            <person name="Schnaars V."/>
            <person name="Wohlbrand L."/>
            <person name="Scheve S."/>
            <person name="Hinrichs C."/>
            <person name="Reinhardt R."/>
            <person name="Rabus R."/>
        </authorList>
    </citation>
    <scope>NUCLEOTIDE SEQUENCE</scope>
    <source>
        <strain evidence="2">4be13</strain>
    </source>
</reference>
<protein>
    <submittedName>
        <fullName evidence="2">Uncharacterized protein</fullName>
    </submittedName>
</protein>
<dbReference type="EMBL" id="CP061800">
    <property type="protein sequence ID" value="QTA88526.1"/>
    <property type="molecule type" value="Genomic_DNA"/>
</dbReference>
<evidence type="ECO:0000313" key="2">
    <source>
        <dbReference type="EMBL" id="QTA88526.1"/>
    </source>
</evidence>
<gene>
    <name evidence="2" type="ORF">dnm_045720</name>
</gene>
<organism evidence="2 3">
    <name type="scientific">Desulfonema magnum</name>
    <dbReference type="NCBI Taxonomy" id="45655"/>
    <lineage>
        <taxon>Bacteria</taxon>
        <taxon>Pseudomonadati</taxon>
        <taxon>Thermodesulfobacteriota</taxon>
        <taxon>Desulfobacteria</taxon>
        <taxon>Desulfobacterales</taxon>
        <taxon>Desulfococcaceae</taxon>
        <taxon>Desulfonema</taxon>
    </lineage>
</organism>